<dbReference type="KEGG" id="aco:Amico_1119"/>
<evidence type="ECO:0000313" key="1">
    <source>
        <dbReference type="EMBL" id="ADE57243.1"/>
    </source>
</evidence>
<sequence length="111" mass="11534">MSKEATFLQAGKVINWTNSTEANVAVGEVIPLTSIVGVAVTNIPIGAIGAVSLEGIYQMPADKTTTFAVGDKLYWDATAGNLTKTDTANVYAGICVEPKNDSTETALVKLG</sequence>
<evidence type="ECO:0008006" key="3">
    <source>
        <dbReference type="Google" id="ProtNLM"/>
    </source>
</evidence>
<name>D5EFB1_AMICL</name>
<dbReference type="InterPro" id="IPR011231">
    <property type="entry name" value="Phage_VT1-Sakai_H0018"/>
</dbReference>
<dbReference type="STRING" id="572547.Amico_1119"/>
<keyword evidence="2" id="KW-1185">Reference proteome</keyword>
<dbReference type="Proteomes" id="UP000002366">
    <property type="component" value="Chromosome"/>
</dbReference>
<dbReference type="EMBL" id="CP001997">
    <property type="protein sequence ID" value="ADE57243.1"/>
    <property type="molecule type" value="Genomic_DNA"/>
</dbReference>
<dbReference type="OrthoDB" id="6433at2"/>
<dbReference type="Pfam" id="PF09956">
    <property type="entry name" value="Phage_cement_2"/>
    <property type="match status" value="1"/>
</dbReference>
<dbReference type="RefSeq" id="WP_013048506.1">
    <property type="nucleotide sequence ID" value="NC_014011.1"/>
</dbReference>
<evidence type="ECO:0000313" key="2">
    <source>
        <dbReference type="Proteomes" id="UP000002366"/>
    </source>
</evidence>
<gene>
    <name evidence="1" type="ordered locus">Amico_1119</name>
</gene>
<dbReference type="eggNOG" id="COG5471">
    <property type="taxonomic scope" value="Bacteria"/>
</dbReference>
<organism evidence="1 2">
    <name type="scientific">Aminobacterium colombiense (strain DSM 12261 / ALA-1)</name>
    <dbReference type="NCBI Taxonomy" id="572547"/>
    <lineage>
        <taxon>Bacteria</taxon>
        <taxon>Thermotogati</taxon>
        <taxon>Synergistota</taxon>
        <taxon>Synergistia</taxon>
        <taxon>Synergistales</taxon>
        <taxon>Aminobacteriaceae</taxon>
        <taxon>Aminobacterium</taxon>
    </lineage>
</organism>
<accession>D5EFB1</accession>
<dbReference type="AlphaFoldDB" id="D5EFB1"/>
<reference evidence="1 2" key="1">
    <citation type="journal article" date="2010" name="Stand. Genomic Sci.">
        <title>Complete genome sequence of Aminobacterium colombiense type strain (ALA-1).</title>
        <authorList>
            <person name="Chertkov O."/>
            <person name="Sikorski J."/>
            <person name="Brambilla E."/>
            <person name="Lapidus A."/>
            <person name="Copeland A."/>
            <person name="Glavina Del Rio T."/>
            <person name="Nolan M."/>
            <person name="Lucas S."/>
            <person name="Tice H."/>
            <person name="Cheng J.F."/>
            <person name="Han C."/>
            <person name="Detter J.C."/>
            <person name="Bruce D."/>
            <person name="Tapia R."/>
            <person name="Goodwin L."/>
            <person name="Pitluck S."/>
            <person name="Liolios K."/>
            <person name="Ivanova N."/>
            <person name="Mavromatis K."/>
            <person name="Ovchinnikova G."/>
            <person name="Pati A."/>
            <person name="Chen A."/>
            <person name="Palaniappan K."/>
            <person name="Land M."/>
            <person name="Hauser L."/>
            <person name="Chang Y.J."/>
            <person name="Jeffries C.D."/>
            <person name="Spring S."/>
            <person name="Rohde M."/>
            <person name="Goker M."/>
            <person name="Bristow J."/>
            <person name="Eisen J.A."/>
            <person name="Markowitz V."/>
            <person name="Hugenholtz P."/>
            <person name="Kyrpides N.C."/>
            <person name="Klenk H.P."/>
        </authorList>
    </citation>
    <scope>NUCLEOTIDE SEQUENCE [LARGE SCALE GENOMIC DNA]</scope>
    <source>
        <strain evidence="2">DSM 12261 / ALA-1</strain>
    </source>
</reference>
<dbReference type="PIRSF" id="PIRSF030771">
    <property type="entry name" value="UCP030771"/>
    <property type="match status" value="1"/>
</dbReference>
<dbReference type="HOGENOM" id="CLU_165535_2_0_0"/>
<proteinExistence type="predicted"/>
<protein>
    <recommendedName>
        <fullName evidence="3">RecA/RadA recombinase</fullName>
    </recommendedName>
</protein>